<evidence type="ECO:0000313" key="1">
    <source>
        <dbReference type="EMBL" id="WMJ17273.1"/>
    </source>
</evidence>
<proteinExistence type="predicted"/>
<sequence>MERAFNPLGQLVHAKNAHKYGVVYTCPCCGARVFKAEGRVQSAHFRHERGQGSERCELYVQRLSGSSHLHDYSVVISRPFITFEPLERDWELFITFPYLTPSQAMQCDVHHLHFKIKCNEMNSFISSAQLCPNSSENKLWIVPKQSYSFSFATRKDEKCYEKLGLFWPEYIKGFQNHTYLFRPINQSFCMIEPRELSLSDTFYMMSRKRSMGNLCPSPRHENDPSRRVHFHGKDPWATFALHPGMKMTHQDACIFTENAMK</sequence>
<reference evidence="1 2" key="1">
    <citation type="submission" date="2023-08" db="EMBL/GenBank/DDBJ databases">
        <title>Genome sequencing of the thermostable Gram positive bacteria Geobacillus proteiniphilus strain T-6.</title>
        <authorList>
            <person name="Shulami S."/>
            <person name="Shoham Y."/>
        </authorList>
    </citation>
    <scope>NUCLEOTIDE SEQUENCE [LARGE SCALE GENOMIC DNA]</scope>
    <source>
        <strain evidence="1 2">T-6</strain>
    </source>
</reference>
<accession>A0ABY9MI42</accession>
<keyword evidence="2" id="KW-1185">Reference proteome</keyword>
<organism evidence="1 2">
    <name type="scientific">Geobacillus proteiniphilus</name>
    <dbReference type="NCBI Taxonomy" id="860353"/>
    <lineage>
        <taxon>Bacteria</taxon>
        <taxon>Bacillati</taxon>
        <taxon>Bacillota</taxon>
        <taxon>Bacilli</taxon>
        <taxon>Bacillales</taxon>
        <taxon>Anoxybacillaceae</taxon>
        <taxon>Geobacillus</taxon>
    </lineage>
</organism>
<name>A0ABY9MI42_9BACL</name>
<gene>
    <name evidence="1" type="ORF">RA955_03950</name>
</gene>
<dbReference type="RefSeq" id="WP_307898837.1">
    <property type="nucleotide sequence ID" value="NZ_CP133076.1"/>
</dbReference>
<evidence type="ECO:0000313" key="2">
    <source>
        <dbReference type="Proteomes" id="UP001223761"/>
    </source>
</evidence>
<evidence type="ECO:0008006" key="3">
    <source>
        <dbReference type="Google" id="ProtNLM"/>
    </source>
</evidence>
<dbReference type="Proteomes" id="UP001223761">
    <property type="component" value="Chromosome"/>
</dbReference>
<dbReference type="EMBL" id="CP133076">
    <property type="protein sequence ID" value="WMJ17273.1"/>
    <property type="molecule type" value="Genomic_DNA"/>
</dbReference>
<protein>
    <recommendedName>
        <fullName evidence="3">Competence protein CoiA</fullName>
    </recommendedName>
</protein>